<evidence type="ECO:0000256" key="3">
    <source>
        <dbReference type="ARBA" id="ARBA00023163"/>
    </source>
</evidence>
<comment type="caution">
    <text evidence="7">The sequence shown here is derived from an EMBL/GenBank/DDBJ whole genome shotgun (WGS) entry which is preliminary data.</text>
</comment>
<dbReference type="Pfam" id="PF16925">
    <property type="entry name" value="TetR_C_13"/>
    <property type="match status" value="1"/>
</dbReference>
<dbReference type="PANTHER" id="PTHR47506:SF1">
    <property type="entry name" value="HTH-TYPE TRANSCRIPTIONAL REGULATOR YJDC"/>
    <property type="match status" value="1"/>
</dbReference>
<dbReference type="Proteomes" id="UP001500751">
    <property type="component" value="Unassembled WGS sequence"/>
</dbReference>
<dbReference type="SUPFAM" id="SSF46689">
    <property type="entry name" value="Homeodomain-like"/>
    <property type="match status" value="1"/>
</dbReference>
<dbReference type="EMBL" id="BAAAQN010000117">
    <property type="protein sequence ID" value="GAA2067028.1"/>
    <property type="molecule type" value="Genomic_DNA"/>
</dbReference>
<feature type="compositionally biased region" description="Basic and acidic residues" evidence="5">
    <location>
        <begin position="18"/>
        <end position="31"/>
    </location>
</feature>
<reference evidence="7 8" key="1">
    <citation type="journal article" date="2019" name="Int. J. Syst. Evol. Microbiol.">
        <title>The Global Catalogue of Microorganisms (GCM) 10K type strain sequencing project: providing services to taxonomists for standard genome sequencing and annotation.</title>
        <authorList>
            <consortium name="The Broad Institute Genomics Platform"/>
            <consortium name="The Broad Institute Genome Sequencing Center for Infectious Disease"/>
            <person name="Wu L."/>
            <person name="Ma J."/>
        </authorList>
    </citation>
    <scope>NUCLEOTIDE SEQUENCE [LARGE SCALE GENOMIC DNA]</scope>
    <source>
        <strain evidence="7 8">JCM 16014</strain>
    </source>
</reference>
<dbReference type="Gene3D" id="1.10.357.10">
    <property type="entry name" value="Tetracycline Repressor, domain 2"/>
    <property type="match status" value="1"/>
</dbReference>
<keyword evidence="3" id="KW-0804">Transcription</keyword>
<feature type="region of interest" description="Disordered" evidence="5">
    <location>
        <begin position="1"/>
        <end position="31"/>
    </location>
</feature>
<evidence type="ECO:0000256" key="2">
    <source>
        <dbReference type="ARBA" id="ARBA00023125"/>
    </source>
</evidence>
<dbReference type="PANTHER" id="PTHR47506">
    <property type="entry name" value="TRANSCRIPTIONAL REGULATORY PROTEIN"/>
    <property type="match status" value="1"/>
</dbReference>
<sequence length="222" mass="24236">MRTGEKGAAQRLGRYRTRRDQGIARPERADGKIHSREAGAMSTARARLVETATRLFYAEGIHTVGIDRIIAEADVAKATFYHHFTSKDDLAVAYLTDEFERQRDAFEGVAGTGAERLRATFTLLCDVSCSPGFRGCAFLNATADFTDPTHPVRAVVAEYRDFLRDHMRTLLTEADHADPDHTADYLLVIRDGMAVSGALGDTAAVRAGAEFAVAVVKMVAEA</sequence>
<dbReference type="Pfam" id="PF00440">
    <property type="entry name" value="TetR_N"/>
    <property type="match status" value="1"/>
</dbReference>
<organism evidence="7 8">
    <name type="scientific">Catenulispora yoronensis</name>
    <dbReference type="NCBI Taxonomy" id="450799"/>
    <lineage>
        <taxon>Bacteria</taxon>
        <taxon>Bacillati</taxon>
        <taxon>Actinomycetota</taxon>
        <taxon>Actinomycetes</taxon>
        <taxon>Catenulisporales</taxon>
        <taxon>Catenulisporaceae</taxon>
        <taxon>Catenulispora</taxon>
    </lineage>
</organism>
<accession>A0ABN2VNU2</accession>
<dbReference type="InterPro" id="IPR009057">
    <property type="entry name" value="Homeodomain-like_sf"/>
</dbReference>
<feature type="domain" description="HTH tetR-type" evidence="6">
    <location>
        <begin position="42"/>
        <end position="102"/>
    </location>
</feature>
<protein>
    <submittedName>
        <fullName evidence="7">TetR/AcrR family transcriptional regulator</fullName>
    </submittedName>
</protein>
<evidence type="ECO:0000313" key="8">
    <source>
        <dbReference type="Proteomes" id="UP001500751"/>
    </source>
</evidence>
<keyword evidence="1" id="KW-0805">Transcription regulation</keyword>
<evidence type="ECO:0000259" key="6">
    <source>
        <dbReference type="PROSITE" id="PS50977"/>
    </source>
</evidence>
<evidence type="ECO:0000256" key="1">
    <source>
        <dbReference type="ARBA" id="ARBA00023015"/>
    </source>
</evidence>
<evidence type="ECO:0000256" key="4">
    <source>
        <dbReference type="PROSITE-ProRule" id="PRU00335"/>
    </source>
</evidence>
<keyword evidence="2 4" id="KW-0238">DNA-binding</keyword>
<name>A0ABN2VNU2_9ACTN</name>
<dbReference type="PROSITE" id="PS50977">
    <property type="entry name" value="HTH_TETR_2"/>
    <property type="match status" value="1"/>
</dbReference>
<gene>
    <name evidence="7" type="ORF">GCM10009839_93600</name>
</gene>
<feature type="DNA-binding region" description="H-T-H motif" evidence="4">
    <location>
        <begin position="65"/>
        <end position="84"/>
    </location>
</feature>
<proteinExistence type="predicted"/>
<evidence type="ECO:0000313" key="7">
    <source>
        <dbReference type="EMBL" id="GAA2067028.1"/>
    </source>
</evidence>
<keyword evidence="8" id="KW-1185">Reference proteome</keyword>
<evidence type="ECO:0000256" key="5">
    <source>
        <dbReference type="SAM" id="MobiDB-lite"/>
    </source>
</evidence>
<dbReference type="InterPro" id="IPR001647">
    <property type="entry name" value="HTH_TetR"/>
</dbReference>
<dbReference type="PRINTS" id="PR00455">
    <property type="entry name" value="HTHTETR"/>
</dbReference>
<dbReference type="InterPro" id="IPR036271">
    <property type="entry name" value="Tet_transcr_reg_TetR-rel_C_sf"/>
</dbReference>
<dbReference type="SUPFAM" id="SSF48498">
    <property type="entry name" value="Tetracyclin repressor-like, C-terminal domain"/>
    <property type="match status" value="1"/>
</dbReference>
<dbReference type="InterPro" id="IPR011075">
    <property type="entry name" value="TetR_C"/>
</dbReference>